<evidence type="ECO:0000313" key="4">
    <source>
        <dbReference type="Proteomes" id="UP000243205"/>
    </source>
</evidence>
<dbReference type="OrthoDB" id="5825388at2"/>
<dbReference type="PANTHER" id="PTHR30373:SF8">
    <property type="entry name" value="BLL7265 PROTEIN"/>
    <property type="match status" value="1"/>
</dbReference>
<proteinExistence type="predicted"/>
<keyword evidence="1" id="KW-0472">Membrane</keyword>
<keyword evidence="4" id="KW-1185">Reference proteome</keyword>
<keyword evidence="1" id="KW-1133">Transmembrane helix</keyword>
<organism evidence="3 4">
    <name type="scientific">Desulfuromonas thiophila</name>
    <dbReference type="NCBI Taxonomy" id="57664"/>
    <lineage>
        <taxon>Bacteria</taxon>
        <taxon>Pseudomonadati</taxon>
        <taxon>Thermodesulfobacteriota</taxon>
        <taxon>Desulfuromonadia</taxon>
        <taxon>Desulfuromonadales</taxon>
        <taxon>Desulfuromonadaceae</taxon>
        <taxon>Desulfuromonas</taxon>
    </lineage>
</organism>
<dbReference type="RefSeq" id="WP_092075716.1">
    <property type="nucleotide sequence ID" value="NZ_FNAQ01000001.1"/>
</dbReference>
<dbReference type="STRING" id="57664.SAMN05661003_101403"/>
<sequence length="219" mass="24919">MERSKSLRAQQFFTAAQQQRIRETVARVEQDSRGEIVPLVIDRAGDYRSTSLTAAGLLAWAGLVLLLWWQPDWPAAQLAWRLPLVYAVLFGLGFAALELLPGLKRRLIRPAVLDERVRERALALFMHYNLHTTRDHTGVLILISLFERRVRILADSGINARVAAEYWQQRVDDIIIGLHRQEACEALCQAIDQCHRLLAEHFPHNGGANPNELPDLILH</sequence>
<evidence type="ECO:0000313" key="3">
    <source>
        <dbReference type="EMBL" id="SDD81735.1"/>
    </source>
</evidence>
<name>A0A1G6XWE7_9BACT</name>
<gene>
    <name evidence="3" type="ORF">SAMN05661003_101403</name>
</gene>
<dbReference type="Gene3D" id="3.10.310.50">
    <property type="match status" value="1"/>
</dbReference>
<dbReference type="AlphaFoldDB" id="A0A1G6XWE7"/>
<dbReference type="Pfam" id="PF04536">
    <property type="entry name" value="TPM_phosphatase"/>
    <property type="match status" value="1"/>
</dbReference>
<dbReference type="EMBL" id="FNAQ01000001">
    <property type="protein sequence ID" value="SDD81735.1"/>
    <property type="molecule type" value="Genomic_DNA"/>
</dbReference>
<evidence type="ECO:0000256" key="1">
    <source>
        <dbReference type="SAM" id="Phobius"/>
    </source>
</evidence>
<accession>A0A1G6XWE7</accession>
<feature type="transmembrane region" description="Helical" evidence="1">
    <location>
        <begin position="52"/>
        <end position="70"/>
    </location>
</feature>
<dbReference type="InterPro" id="IPR007621">
    <property type="entry name" value="TPM_dom"/>
</dbReference>
<dbReference type="PANTHER" id="PTHR30373">
    <property type="entry name" value="UPF0603 PROTEIN YGCG"/>
    <property type="match status" value="1"/>
</dbReference>
<feature type="domain" description="TPM" evidence="2">
    <location>
        <begin position="115"/>
        <end position="194"/>
    </location>
</feature>
<reference evidence="4" key="1">
    <citation type="submission" date="2016-10" db="EMBL/GenBank/DDBJ databases">
        <authorList>
            <person name="Varghese N."/>
            <person name="Submissions S."/>
        </authorList>
    </citation>
    <scope>NUCLEOTIDE SEQUENCE [LARGE SCALE GENOMIC DNA]</scope>
    <source>
        <strain evidence="4">DSM 8987</strain>
    </source>
</reference>
<dbReference type="Proteomes" id="UP000243205">
    <property type="component" value="Unassembled WGS sequence"/>
</dbReference>
<feature type="transmembrane region" description="Helical" evidence="1">
    <location>
        <begin position="82"/>
        <end position="100"/>
    </location>
</feature>
<keyword evidence="1" id="KW-0812">Transmembrane</keyword>
<protein>
    <submittedName>
        <fullName evidence="3">Putative membrane protein</fullName>
    </submittedName>
</protein>
<evidence type="ECO:0000259" key="2">
    <source>
        <dbReference type="Pfam" id="PF04536"/>
    </source>
</evidence>